<comment type="caution">
    <text evidence="2">The sequence shown here is derived from an EMBL/GenBank/DDBJ whole genome shotgun (WGS) entry which is preliminary data.</text>
</comment>
<evidence type="ECO:0008006" key="4">
    <source>
        <dbReference type="Google" id="ProtNLM"/>
    </source>
</evidence>
<proteinExistence type="predicted"/>
<feature type="signal peptide" evidence="1">
    <location>
        <begin position="1"/>
        <end position="20"/>
    </location>
</feature>
<sequence length="271" mass="31908">MKCQFFLVLFLLVLSPAVFGQFTGDSYKDAKIKGKVDSVIETRYLIDNDTTDRSRFDRFVYIFNEKGRIVKSTEHSMNGYFTLITVYSYDDKGYIKEKRIDEKDKKVDTLSPVSITTFTYAANHQSVKADRRQTSKNKPDFLTDFTVRIDLDKSGKRLKDSSFYFGTSQITHRHNYRYNTKGVLVELRDAEGALGIIPSKTFFTYDDNGNLVKETRMSYRGYYNKPQALIKTYIRIYTYPKIDSKHNWLIKNEYFEGKLDRITERQITYYK</sequence>
<evidence type="ECO:0000313" key="2">
    <source>
        <dbReference type="EMBL" id="GAA4096283.1"/>
    </source>
</evidence>
<feature type="chain" id="PRO_5045754605" description="YD repeat-containing protein" evidence="1">
    <location>
        <begin position="21"/>
        <end position="271"/>
    </location>
</feature>
<organism evidence="2 3">
    <name type="scientific">Mucilaginibacter panaciglaebae</name>
    <dbReference type="NCBI Taxonomy" id="502331"/>
    <lineage>
        <taxon>Bacteria</taxon>
        <taxon>Pseudomonadati</taxon>
        <taxon>Bacteroidota</taxon>
        <taxon>Sphingobacteriia</taxon>
        <taxon>Sphingobacteriales</taxon>
        <taxon>Sphingobacteriaceae</taxon>
        <taxon>Mucilaginibacter</taxon>
    </lineage>
</organism>
<dbReference type="Proteomes" id="UP001500841">
    <property type="component" value="Unassembled WGS sequence"/>
</dbReference>
<keyword evidence="1" id="KW-0732">Signal</keyword>
<keyword evidence="3" id="KW-1185">Reference proteome</keyword>
<accession>A0ABP7WTT5</accession>
<protein>
    <recommendedName>
        <fullName evidence="4">YD repeat-containing protein</fullName>
    </recommendedName>
</protein>
<evidence type="ECO:0000313" key="3">
    <source>
        <dbReference type="Proteomes" id="UP001500841"/>
    </source>
</evidence>
<dbReference type="RefSeq" id="WP_345103400.1">
    <property type="nucleotide sequence ID" value="NZ_BAABCV010000006.1"/>
</dbReference>
<reference evidence="3" key="1">
    <citation type="journal article" date="2019" name="Int. J. Syst. Evol. Microbiol.">
        <title>The Global Catalogue of Microorganisms (GCM) 10K type strain sequencing project: providing services to taxonomists for standard genome sequencing and annotation.</title>
        <authorList>
            <consortium name="The Broad Institute Genomics Platform"/>
            <consortium name="The Broad Institute Genome Sequencing Center for Infectious Disease"/>
            <person name="Wu L."/>
            <person name="Ma J."/>
        </authorList>
    </citation>
    <scope>NUCLEOTIDE SEQUENCE [LARGE SCALE GENOMIC DNA]</scope>
    <source>
        <strain evidence="3">JCM 17085</strain>
    </source>
</reference>
<gene>
    <name evidence="2" type="ORF">GCM10022392_19380</name>
</gene>
<dbReference type="Gene3D" id="2.180.10.10">
    <property type="entry name" value="RHS repeat-associated core"/>
    <property type="match status" value="1"/>
</dbReference>
<dbReference type="EMBL" id="BAABCV010000006">
    <property type="protein sequence ID" value="GAA4096283.1"/>
    <property type="molecule type" value="Genomic_DNA"/>
</dbReference>
<evidence type="ECO:0000256" key="1">
    <source>
        <dbReference type="SAM" id="SignalP"/>
    </source>
</evidence>
<name>A0ABP7WTT5_9SPHI</name>